<dbReference type="Proteomes" id="UP000266389">
    <property type="component" value="Unassembled WGS sequence"/>
</dbReference>
<proteinExistence type="predicted"/>
<evidence type="ECO:0000313" key="2">
    <source>
        <dbReference type="EMBL" id="RFM24976.1"/>
    </source>
</evidence>
<name>A0A395M2K6_9BACT</name>
<dbReference type="EMBL" id="PHFL01000014">
    <property type="protein sequence ID" value="RFM24976.1"/>
    <property type="molecule type" value="Genomic_DNA"/>
</dbReference>
<accession>A0A395M2K6</accession>
<keyword evidence="1" id="KW-0472">Membrane</keyword>
<feature type="transmembrane region" description="Helical" evidence="1">
    <location>
        <begin position="6"/>
        <end position="35"/>
    </location>
</feature>
<keyword evidence="1" id="KW-1133">Transmembrane helix</keyword>
<dbReference type="AlphaFoldDB" id="A0A395M2K6"/>
<keyword evidence="1" id="KW-0812">Transmembrane</keyword>
<sequence>MEFLGYFGAFLMGVVLGIMGGGGAILTVPILTYLFNIEA</sequence>
<feature type="non-terminal residue" evidence="2">
    <location>
        <position position="39"/>
    </location>
</feature>
<protein>
    <submittedName>
        <fullName evidence="2">Sulfite exporter TauE/SafE family protein</fullName>
    </submittedName>
</protein>
<reference evidence="2 3" key="1">
    <citation type="journal article" date="2011" name="ISME J.">
        <title>Community ecology of hot spring cyanobacterial mats: predominant populations and their functional potential.</title>
        <authorList>
            <person name="Klatt C.G."/>
            <person name="Wood J.M."/>
            <person name="Rusch D.B."/>
            <person name="Bateson M.M."/>
            <person name="Hamamura N."/>
            <person name="Heidelberg J.F."/>
            <person name="Grossman A.R."/>
            <person name="Bhaya D."/>
            <person name="Cohan F.M."/>
            <person name="Kuhl M."/>
            <person name="Bryant D.A."/>
            <person name="Ward D.M."/>
        </authorList>
    </citation>
    <scope>NUCLEOTIDE SEQUENCE [LARGE SCALE GENOMIC DNA]</scope>
    <source>
        <strain evidence="2">OS</strain>
    </source>
</reference>
<comment type="caution">
    <text evidence="2">The sequence shown here is derived from an EMBL/GenBank/DDBJ whole genome shotgun (WGS) entry which is preliminary data.</text>
</comment>
<evidence type="ECO:0000256" key="1">
    <source>
        <dbReference type="SAM" id="Phobius"/>
    </source>
</evidence>
<organism evidence="2 3">
    <name type="scientific">Candidatus Thermochlorobacter aerophilus</name>
    <dbReference type="NCBI Taxonomy" id="1868324"/>
    <lineage>
        <taxon>Bacteria</taxon>
        <taxon>Pseudomonadati</taxon>
        <taxon>Chlorobiota</taxon>
        <taxon>Chlorobiia</taxon>
        <taxon>Chlorobiales</taxon>
        <taxon>Candidatus Thermochlorobacteriaceae</taxon>
        <taxon>Candidatus Thermochlorobacter</taxon>
    </lineage>
</organism>
<gene>
    <name evidence="2" type="ORF">D0433_03480</name>
</gene>
<evidence type="ECO:0000313" key="3">
    <source>
        <dbReference type="Proteomes" id="UP000266389"/>
    </source>
</evidence>